<evidence type="ECO:0000256" key="1">
    <source>
        <dbReference type="SAM" id="SignalP"/>
    </source>
</evidence>
<proteinExistence type="predicted"/>
<keyword evidence="1" id="KW-0732">Signal</keyword>
<dbReference type="AlphaFoldDB" id="A0A1E7QIW8"/>
<organism evidence="2 3">
    <name type="scientific">Wolbachia pipientis</name>
    <dbReference type="NCBI Taxonomy" id="955"/>
    <lineage>
        <taxon>Bacteria</taxon>
        <taxon>Pseudomonadati</taxon>
        <taxon>Pseudomonadota</taxon>
        <taxon>Alphaproteobacteria</taxon>
        <taxon>Rickettsiales</taxon>
        <taxon>Anaplasmataceae</taxon>
        <taxon>Wolbachieae</taxon>
        <taxon>Wolbachia</taxon>
    </lineage>
</organism>
<gene>
    <name evidence="2" type="ORF">BIY23_04320</name>
</gene>
<evidence type="ECO:0000313" key="3">
    <source>
        <dbReference type="Proteomes" id="UP000175679"/>
    </source>
</evidence>
<sequence length="256" mass="28155">MYKKTLSVFILLFSQQIFAEQYGLYGMIGHNTPCLERITEFSIVDSAGNNTVEIKAQDVQVRFKPSESGGWSLDTEKNIAIPVPQSTLSVEFGYKGQFNSVLDYRIGVEGIASNSEITDGRISFTYTKGGANKTVWSAYSTSYRSGMISFSFSTTERMYRGIRPYIGASIGGADFGIFGKPSIWPMCQLKVGNILTVHENIHIYVGGKYSGIFGSEYKANGASDVTIKNSSFSSLNIECGLIFHYNTLKSRSSDAV</sequence>
<dbReference type="RefSeq" id="WP_070065358.1">
    <property type="nucleotide sequence ID" value="NZ_MJMG01000011.1"/>
</dbReference>
<feature type="chain" id="PRO_5009200889" description="P44/Msp2 family outer membrane protein" evidence="1">
    <location>
        <begin position="20"/>
        <end position="256"/>
    </location>
</feature>
<dbReference type="Proteomes" id="UP000175679">
    <property type="component" value="Unassembled WGS sequence"/>
</dbReference>
<feature type="signal peptide" evidence="1">
    <location>
        <begin position="1"/>
        <end position="19"/>
    </location>
</feature>
<dbReference type="EMBL" id="MJMG01000011">
    <property type="protein sequence ID" value="OEY86421.1"/>
    <property type="molecule type" value="Genomic_DNA"/>
</dbReference>
<evidence type="ECO:0000313" key="2">
    <source>
        <dbReference type="EMBL" id="OEY86421.1"/>
    </source>
</evidence>
<dbReference type="InterPro" id="IPR011250">
    <property type="entry name" value="OMP/PagP_B-barrel"/>
</dbReference>
<protein>
    <recommendedName>
        <fullName evidence="4">P44/Msp2 family outer membrane protein</fullName>
    </recommendedName>
</protein>
<keyword evidence="3" id="KW-1185">Reference proteome</keyword>
<dbReference type="SUPFAM" id="SSF56925">
    <property type="entry name" value="OMPA-like"/>
    <property type="match status" value="1"/>
</dbReference>
<name>A0A1E7QIW8_WOLPI</name>
<reference evidence="2 3" key="1">
    <citation type="submission" date="2016-09" db="EMBL/GenBank/DDBJ databases">
        <title>Genomic evidence for plant-parasitic nematodes as the earliest Wolbachia hosts.</title>
        <authorList>
            <person name="Brown A.M."/>
            <person name="Wasala S.K."/>
            <person name="Howe D.K."/>
            <person name="Peetz A.B."/>
            <person name="Zasada I.A."/>
            <person name="Denver D.R."/>
        </authorList>
    </citation>
    <scope>NUCLEOTIDE SEQUENCE [LARGE SCALE GENOMIC DNA]</scope>
    <source>
        <strain evidence="3">wPpe</strain>
    </source>
</reference>
<evidence type="ECO:0008006" key="4">
    <source>
        <dbReference type="Google" id="ProtNLM"/>
    </source>
</evidence>
<accession>A0A1E7QIW8</accession>
<comment type="caution">
    <text evidence="2">The sequence shown here is derived from an EMBL/GenBank/DDBJ whole genome shotgun (WGS) entry which is preliminary data.</text>
</comment>